<dbReference type="Gene3D" id="3.40.50.1820">
    <property type="entry name" value="alpha/beta hydrolase"/>
    <property type="match status" value="2"/>
</dbReference>
<evidence type="ECO:0000256" key="3">
    <source>
        <dbReference type="ARBA" id="ARBA00022729"/>
    </source>
</evidence>
<reference evidence="7" key="1">
    <citation type="submission" date="2022-11" db="EMBL/GenBank/DDBJ databases">
        <title>Genome Sequence of Cubamyces cubensis.</title>
        <authorList>
            <person name="Buettner E."/>
        </authorList>
    </citation>
    <scope>NUCLEOTIDE SEQUENCE</scope>
    <source>
        <strain evidence="7">MPL-01</strain>
    </source>
</reference>
<evidence type="ECO:0000256" key="1">
    <source>
        <dbReference type="ARBA" id="ARBA00011079"/>
    </source>
</evidence>
<comment type="similarity">
    <text evidence="1">Belongs to the peptidase S28 family.</text>
</comment>
<keyword evidence="4" id="KW-0378">Hydrolase</keyword>
<dbReference type="GO" id="GO:0006508">
    <property type="term" value="P:proteolysis"/>
    <property type="evidence" value="ECO:0007669"/>
    <property type="project" value="UniProtKB-KW"/>
</dbReference>
<dbReference type="InterPro" id="IPR029058">
    <property type="entry name" value="AB_hydrolase_fold"/>
</dbReference>
<dbReference type="SUPFAM" id="SSF53474">
    <property type="entry name" value="alpha/beta-Hydrolases"/>
    <property type="match status" value="1"/>
</dbReference>
<dbReference type="EMBL" id="JAPEVG010000021">
    <property type="protein sequence ID" value="KAJ8495720.1"/>
    <property type="molecule type" value="Genomic_DNA"/>
</dbReference>
<dbReference type="GO" id="GO:0008239">
    <property type="term" value="F:dipeptidyl-peptidase activity"/>
    <property type="evidence" value="ECO:0007669"/>
    <property type="project" value="TreeGrafter"/>
</dbReference>
<keyword evidence="2" id="KW-0645">Protease</keyword>
<evidence type="ECO:0008006" key="9">
    <source>
        <dbReference type="Google" id="ProtNLM"/>
    </source>
</evidence>
<evidence type="ECO:0000256" key="4">
    <source>
        <dbReference type="ARBA" id="ARBA00022801"/>
    </source>
</evidence>
<protein>
    <recommendedName>
        <fullName evidence="9">Peptidase S28</fullName>
    </recommendedName>
</protein>
<evidence type="ECO:0000256" key="2">
    <source>
        <dbReference type="ARBA" id="ARBA00022670"/>
    </source>
</evidence>
<name>A0AAD7XER0_9APHY</name>
<keyword evidence="8" id="KW-1185">Reference proteome</keyword>
<dbReference type="Pfam" id="PF05577">
    <property type="entry name" value="Peptidase_S28"/>
    <property type="match status" value="1"/>
</dbReference>
<organism evidence="7 8">
    <name type="scientific">Trametes cubensis</name>
    <dbReference type="NCBI Taxonomy" id="1111947"/>
    <lineage>
        <taxon>Eukaryota</taxon>
        <taxon>Fungi</taxon>
        <taxon>Dikarya</taxon>
        <taxon>Basidiomycota</taxon>
        <taxon>Agaricomycotina</taxon>
        <taxon>Agaricomycetes</taxon>
        <taxon>Polyporales</taxon>
        <taxon>Polyporaceae</taxon>
        <taxon>Trametes</taxon>
    </lineage>
</organism>
<dbReference type="GO" id="GO:0070008">
    <property type="term" value="F:serine-type exopeptidase activity"/>
    <property type="evidence" value="ECO:0007669"/>
    <property type="project" value="InterPro"/>
</dbReference>
<keyword evidence="5" id="KW-0325">Glycoprotein</keyword>
<dbReference type="PANTHER" id="PTHR11010:SF23">
    <property type="entry name" value="SERINE PEPTIDASE"/>
    <property type="match status" value="1"/>
</dbReference>
<gene>
    <name evidence="7" type="ORF">ONZ51_g1536</name>
</gene>
<dbReference type="InterPro" id="IPR008758">
    <property type="entry name" value="Peptidase_S28"/>
</dbReference>
<evidence type="ECO:0000256" key="5">
    <source>
        <dbReference type="ARBA" id="ARBA00023180"/>
    </source>
</evidence>
<accession>A0AAD7XER0</accession>
<comment type="caution">
    <text evidence="7">The sequence shown here is derived from an EMBL/GenBank/DDBJ whole genome shotgun (WGS) entry which is preliminary data.</text>
</comment>
<feature type="chain" id="PRO_5042209061" description="Peptidase S28" evidence="6">
    <location>
        <begin position="19"/>
        <end position="518"/>
    </location>
</feature>
<sequence length="518" mass="57322">MAFLWFIAPLLLATFVCAKPPPGFGLNHGIHKVNVTSYEVKQKYTGETLHPLDTTYYFDQLIDHNNPSLGTFQQRYWFSYSYYQSGGPIVLMNAGEVDASGYLGYLTPGTITGTLAETLSGVVILLEHRFFGQSNPYPNLSEESFSVHTLQQAIDDHEYFANNVVLDMPGGDQVGPNNAPWILVGGSYAGALTSYTMYEKPGVFYAGYASSAVVEAISDYWGYYEATRQYMARNCSADVEAVIAHVDTVINSGDATAIQALKENFGLGGVTHDDDFAWALAAIMQTWQQLLLSSGPGTTFFEFCDALEVESDGEVAGPSGWGLDHALAAWGSYYEESFIQTHCGTTNSQGIAACFNTYDSSNPAYTDTTVNNWVRSWYWFLCNDFGFWQGGAPESNPTLVSRILTPAYFERQCTYYFPNTFSSPPDTSVDATQTNSLYGGWNVTTEQLIFLNGERDPWREATVAADGTTNPDTDLQPHLLAEGYHCSDMLTIEGDVNPSVKAVQQKALEYYTQWLNEW</sequence>
<evidence type="ECO:0000313" key="8">
    <source>
        <dbReference type="Proteomes" id="UP001215151"/>
    </source>
</evidence>
<dbReference type="PANTHER" id="PTHR11010">
    <property type="entry name" value="PROTEASE S28 PRO-X CARBOXYPEPTIDASE-RELATED"/>
    <property type="match status" value="1"/>
</dbReference>
<proteinExistence type="inferred from homology"/>
<evidence type="ECO:0000313" key="7">
    <source>
        <dbReference type="EMBL" id="KAJ8495720.1"/>
    </source>
</evidence>
<keyword evidence="3 6" id="KW-0732">Signal</keyword>
<feature type="signal peptide" evidence="6">
    <location>
        <begin position="1"/>
        <end position="18"/>
    </location>
</feature>
<evidence type="ECO:0000256" key="6">
    <source>
        <dbReference type="SAM" id="SignalP"/>
    </source>
</evidence>
<dbReference type="AlphaFoldDB" id="A0AAD7XER0"/>
<dbReference type="Proteomes" id="UP001215151">
    <property type="component" value="Unassembled WGS sequence"/>
</dbReference>